<evidence type="ECO:0000313" key="1">
    <source>
        <dbReference type="EMBL" id="MBC6448204.1"/>
    </source>
</evidence>
<reference evidence="1 2" key="1">
    <citation type="submission" date="2020-06" db="EMBL/GenBank/DDBJ databases">
        <title>Actinokineospora xiongansis sp. nov., isolated from soil of Baiyangdian.</title>
        <authorList>
            <person name="Zhang X."/>
        </authorList>
    </citation>
    <scope>NUCLEOTIDE SEQUENCE [LARGE SCALE GENOMIC DNA]</scope>
    <source>
        <strain evidence="1 2">HBU206404</strain>
    </source>
</reference>
<evidence type="ECO:0000313" key="2">
    <source>
        <dbReference type="Proteomes" id="UP000734823"/>
    </source>
</evidence>
<accession>A0ABR7L714</accession>
<dbReference type="RefSeq" id="WP_187220712.1">
    <property type="nucleotide sequence ID" value="NZ_JABVED010000007.1"/>
</dbReference>
<protein>
    <submittedName>
        <fullName evidence="1">SRPBCC family protein</fullName>
    </submittedName>
</protein>
<dbReference type="EMBL" id="JABVED010000007">
    <property type="protein sequence ID" value="MBC6448204.1"/>
    <property type="molecule type" value="Genomic_DNA"/>
</dbReference>
<proteinExistence type="predicted"/>
<comment type="caution">
    <text evidence="1">The sequence shown here is derived from an EMBL/GenBank/DDBJ whole genome shotgun (WGS) entry which is preliminary data.</text>
</comment>
<dbReference type="Pfam" id="PF10604">
    <property type="entry name" value="Polyketide_cyc2"/>
    <property type="match status" value="1"/>
</dbReference>
<gene>
    <name evidence="1" type="ORF">GPZ80_13610</name>
</gene>
<sequence length="145" mass="16632">MAPRQVSDTRVIDAPAAEIFELLADPAKHPLIDGSGTVLSARGTGSRRLKLGDKFGMDMKMGRQYKILNTVVEFEENRLIAWRHFYGHRWRWQLRDLGDGRTEVTETFDWSTARIGFLLELVKFPGKNLKSIRATLDRLQQRFAG</sequence>
<keyword evidence="2" id="KW-1185">Reference proteome</keyword>
<organism evidence="1 2">
    <name type="scientific">Actinokineospora xionganensis</name>
    <dbReference type="NCBI Taxonomy" id="2684470"/>
    <lineage>
        <taxon>Bacteria</taxon>
        <taxon>Bacillati</taxon>
        <taxon>Actinomycetota</taxon>
        <taxon>Actinomycetes</taxon>
        <taxon>Pseudonocardiales</taxon>
        <taxon>Pseudonocardiaceae</taxon>
        <taxon>Actinokineospora</taxon>
    </lineage>
</organism>
<dbReference type="InterPro" id="IPR023393">
    <property type="entry name" value="START-like_dom_sf"/>
</dbReference>
<dbReference type="InterPro" id="IPR019587">
    <property type="entry name" value="Polyketide_cyclase/dehydratase"/>
</dbReference>
<dbReference type="Gene3D" id="3.30.530.20">
    <property type="match status" value="1"/>
</dbReference>
<dbReference type="SUPFAM" id="SSF55961">
    <property type="entry name" value="Bet v1-like"/>
    <property type="match status" value="1"/>
</dbReference>
<name>A0ABR7L714_9PSEU</name>
<dbReference type="Proteomes" id="UP000734823">
    <property type="component" value="Unassembled WGS sequence"/>
</dbReference>